<dbReference type="PROSITE" id="PS51679">
    <property type="entry name" value="SAM_MT_C5"/>
    <property type="match status" value="1"/>
</dbReference>
<dbReference type="EMBL" id="CP001840">
    <property type="protein sequence ID" value="ADP36044.1"/>
    <property type="molecule type" value="Genomic_DNA"/>
</dbReference>
<evidence type="ECO:0000256" key="7">
    <source>
        <dbReference type="RuleBase" id="RU000416"/>
    </source>
</evidence>
<dbReference type="HOGENOM" id="CLU_006958_2_1_11"/>
<dbReference type="GO" id="GO:0044027">
    <property type="term" value="P:negative regulation of gene expression via chromosomal CpG island methylation"/>
    <property type="evidence" value="ECO:0007669"/>
    <property type="project" value="TreeGrafter"/>
</dbReference>
<dbReference type="GO" id="GO:0003886">
    <property type="term" value="F:DNA (cytosine-5-)-methyltransferase activity"/>
    <property type="evidence" value="ECO:0007669"/>
    <property type="project" value="UniProtKB-EC"/>
</dbReference>
<keyword evidence="5" id="KW-0680">Restriction system</keyword>
<dbReference type="KEGG" id="bbp:BBPR_0968"/>
<evidence type="ECO:0000256" key="2">
    <source>
        <dbReference type="ARBA" id="ARBA00022603"/>
    </source>
</evidence>
<comment type="similarity">
    <text evidence="6 7">Belongs to the class I-like SAM-binding methyltransferase superfamily. C5-methyltransferase family.</text>
</comment>
<feature type="active site" evidence="6">
    <location>
        <position position="83"/>
    </location>
</feature>
<dbReference type="AlphaFoldDB" id="A0A0H3ECN3"/>
<dbReference type="PANTHER" id="PTHR10629">
    <property type="entry name" value="CYTOSINE-SPECIFIC METHYLTRANSFERASE"/>
    <property type="match status" value="1"/>
</dbReference>
<dbReference type="REBASE" id="28473">
    <property type="entry name" value="M.Bbi2010ORF968P"/>
</dbReference>
<dbReference type="PATRIC" id="fig|702459.3.peg.1000"/>
<dbReference type="Pfam" id="PF00145">
    <property type="entry name" value="DNA_methylase"/>
    <property type="match status" value="1"/>
</dbReference>
<dbReference type="PANTHER" id="PTHR10629:SF52">
    <property type="entry name" value="DNA (CYTOSINE-5)-METHYLTRANSFERASE 1"/>
    <property type="match status" value="1"/>
</dbReference>
<dbReference type="InterPro" id="IPR031303">
    <property type="entry name" value="C5_meth_CS"/>
</dbReference>
<organism evidence="8 9">
    <name type="scientific">Bifidobacterium bifidum (strain PRL2010)</name>
    <dbReference type="NCBI Taxonomy" id="702459"/>
    <lineage>
        <taxon>Bacteria</taxon>
        <taxon>Bacillati</taxon>
        <taxon>Actinomycetota</taxon>
        <taxon>Actinomycetes</taxon>
        <taxon>Bifidobacteriales</taxon>
        <taxon>Bifidobacteriaceae</taxon>
        <taxon>Bifidobacterium</taxon>
    </lineage>
</organism>
<dbReference type="Proteomes" id="UP000002312">
    <property type="component" value="Chromosome"/>
</dbReference>
<reference evidence="8 9" key="1">
    <citation type="journal article" date="2010" name="Proc. Natl. Acad. Sci. U.S.A.">
        <title>Genome analysis of Bifidobacterium bifidum PRL2010 reveals metabolic pathways for host-derived glycan foraging.</title>
        <authorList>
            <person name="Turroni F."/>
            <person name="Bottacini F."/>
            <person name="Foroni E."/>
            <person name="Mulder I."/>
            <person name="Kim J.H."/>
            <person name="Zomer A."/>
            <person name="Sanchez B."/>
            <person name="Bidossi A."/>
            <person name="Ferrarini A."/>
            <person name="Giubellini V."/>
            <person name="Delledonne M."/>
            <person name="Henrissat B."/>
            <person name="Coutinho P."/>
            <person name="Oggioni M."/>
            <person name="Fitzgerald G.F."/>
            <person name="Mills D."/>
            <person name="Margolles A."/>
            <person name="Kelly D."/>
            <person name="van Sinderen D."/>
            <person name="Ventura M."/>
        </authorList>
    </citation>
    <scope>NUCLEOTIDE SEQUENCE [LARGE SCALE GENOMIC DNA]</scope>
    <source>
        <strain evidence="8 9">PRL2010</strain>
    </source>
</reference>
<dbReference type="GO" id="GO:0003677">
    <property type="term" value="F:DNA binding"/>
    <property type="evidence" value="ECO:0007669"/>
    <property type="project" value="TreeGrafter"/>
</dbReference>
<sequence length="326" mass="35969">MSGDHALHASSRPRVVSLFSGAGGLDLGFKLAGFQLAWANDFDKDAVETYRANIDDHCVCADISEVSDHDIPDCDIMIGGFPCQGFSMANTKRNALDKRNKLYLQYIRILKAKKPMFFVAENVKGILTLGKGEVIKAIVSDFAEAGYRVVYQLLNAADYGVPQTRQRVIIVGVRNDLDVEFTYPQPTNSKEGKNGLPRWISVQEAIKDIPDPDGPDADSVPNNEYSQYKVKPRNYTGHRITDPDKPSPTILARGNGGGGVVAIPHYNGLRRMTVRESATVQTFPLDFRFYGSRGSCYRQIGNAVPVLLAQKIAEQLMTCYKMVAAD</sequence>
<dbReference type="InterPro" id="IPR050390">
    <property type="entry name" value="C5-Methyltransferase"/>
</dbReference>
<evidence type="ECO:0000256" key="5">
    <source>
        <dbReference type="ARBA" id="ARBA00022747"/>
    </source>
</evidence>
<dbReference type="GO" id="GO:0009307">
    <property type="term" value="P:DNA restriction-modification system"/>
    <property type="evidence" value="ECO:0007669"/>
    <property type="project" value="UniProtKB-KW"/>
</dbReference>
<dbReference type="PROSITE" id="PS00095">
    <property type="entry name" value="C5_MTASE_2"/>
    <property type="match status" value="1"/>
</dbReference>
<dbReference type="Gene3D" id="3.90.120.10">
    <property type="entry name" value="DNA Methylase, subunit A, domain 2"/>
    <property type="match status" value="1"/>
</dbReference>
<evidence type="ECO:0000256" key="3">
    <source>
        <dbReference type="ARBA" id="ARBA00022679"/>
    </source>
</evidence>
<dbReference type="SUPFAM" id="SSF53335">
    <property type="entry name" value="S-adenosyl-L-methionine-dependent methyltransferases"/>
    <property type="match status" value="1"/>
</dbReference>
<keyword evidence="4 6" id="KW-0949">S-adenosyl-L-methionine</keyword>
<dbReference type="PRINTS" id="PR00105">
    <property type="entry name" value="C5METTRFRASE"/>
</dbReference>
<evidence type="ECO:0000313" key="9">
    <source>
        <dbReference type="Proteomes" id="UP000002312"/>
    </source>
</evidence>
<name>A0A0H3ECN3_BIFBP</name>
<dbReference type="InterPro" id="IPR029063">
    <property type="entry name" value="SAM-dependent_MTases_sf"/>
</dbReference>
<protein>
    <recommendedName>
        <fullName evidence="1">DNA (cytosine-5-)-methyltransferase</fullName>
        <ecNumber evidence="1">2.1.1.37</ecNumber>
    </recommendedName>
</protein>
<dbReference type="InterPro" id="IPR001525">
    <property type="entry name" value="C5_MeTfrase"/>
</dbReference>
<dbReference type="CDD" id="cd00315">
    <property type="entry name" value="Cyt_C5_DNA_methylase"/>
    <property type="match status" value="1"/>
</dbReference>
<dbReference type="NCBIfam" id="TIGR00675">
    <property type="entry name" value="dcm"/>
    <property type="match status" value="1"/>
</dbReference>
<dbReference type="OrthoDB" id="9813719at2"/>
<evidence type="ECO:0000313" key="8">
    <source>
        <dbReference type="EMBL" id="ADP36044.1"/>
    </source>
</evidence>
<evidence type="ECO:0000256" key="4">
    <source>
        <dbReference type="ARBA" id="ARBA00022691"/>
    </source>
</evidence>
<keyword evidence="2 6" id="KW-0489">Methyltransferase</keyword>
<gene>
    <name evidence="8" type="primary">dcm</name>
    <name evidence="8" type="ordered locus">BBPR_0968</name>
</gene>
<accession>A0A0H3ECN3</accession>
<keyword evidence="3 6" id="KW-0808">Transferase</keyword>
<dbReference type="eggNOG" id="COG0270">
    <property type="taxonomic scope" value="Bacteria"/>
</dbReference>
<dbReference type="GO" id="GO:0032259">
    <property type="term" value="P:methylation"/>
    <property type="evidence" value="ECO:0007669"/>
    <property type="project" value="UniProtKB-KW"/>
</dbReference>
<proteinExistence type="inferred from homology"/>
<dbReference type="EC" id="2.1.1.37" evidence="1"/>
<evidence type="ECO:0000256" key="6">
    <source>
        <dbReference type="PROSITE-ProRule" id="PRU01016"/>
    </source>
</evidence>
<evidence type="ECO:0000256" key="1">
    <source>
        <dbReference type="ARBA" id="ARBA00011975"/>
    </source>
</evidence>
<dbReference type="Gene3D" id="3.40.50.150">
    <property type="entry name" value="Vaccinia Virus protein VP39"/>
    <property type="match status" value="1"/>
</dbReference>